<keyword evidence="4" id="KW-0560">Oxidoreductase</keyword>
<evidence type="ECO:0000256" key="4">
    <source>
        <dbReference type="RuleBase" id="RU363097"/>
    </source>
</evidence>
<evidence type="ECO:0000256" key="3">
    <source>
        <dbReference type="ARBA" id="ARBA00023098"/>
    </source>
</evidence>
<feature type="domain" description="Fatty acyl-CoA reductase C-terminal" evidence="5">
    <location>
        <begin position="360"/>
        <end position="440"/>
    </location>
</feature>
<reference evidence="7" key="2">
    <citation type="submission" date="2014-07" db="EMBL/GenBank/DDBJ databases">
        <authorList>
            <person name="Hull J."/>
        </authorList>
    </citation>
    <scope>NUCLEOTIDE SEQUENCE</scope>
</reference>
<dbReference type="InterPro" id="IPR013120">
    <property type="entry name" value="FAR_NAD-bd"/>
</dbReference>
<dbReference type="EC" id="1.2.1.84" evidence="4"/>
<dbReference type="Pfam" id="PF03015">
    <property type="entry name" value="Sterile"/>
    <property type="match status" value="1"/>
</dbReference>
<keyword evidence="2 4" id="KW-0444">Lipid biosynthesis</keyword>
<feature type="domain" description="Thioester reductase (TE)" evidence="6">
    <location>
        <begin position="14"/>
        <end position="286"/>
    </location>
</feature>
<dbReference type="InterPro" id="IPR033640">
    <property type="entry name" value="FAR_C"/>
</dbReference>
<dbReference type="InterPro" id="IPR036291">
    <property type="entry name" value="NAD(P)-bd_dom_sf"/>
</dbReference>
<evidence type="ECO:0000259" key="5">
    <source>
        <dbReference type="Pfam" id="PF03015"/>
    </source>
</evidence>
<dbReference type="PANTHER" id="PTHR11011">
    <property type="entry name" value="MALE STERILITY PROTEIN 2-RELATED"/>
    <property type="match status" value="1"/>
</dbReference>
<dbReference type="EMBL" id="GBRD01005287">
    <property type="protein sequence ID" value="JAG60534.1"/>
    <property type="molecule type" value="Transcribed_RNA"/>
</dbReference>
<accession>A0A0A9WZV0</accession>
<protein>
    <recommendedName>
        <fullName evidence="4">Fatty acyl-CoA reductase</fullName>
        <ecNumber evidence="4">1.2.1.84</ecNumber>
    </recommendedName>
</protein>
<dbReference type="GO" id="GO:0080019">
    <property type="term" value="F:alcohol-forming very long-chain fatty acyl-CoA reductase activity"/>
    <property type="evidence" value="ECO:0007669"/>
    <property type="project" value="InterPro"/>
</dbReference>
<dbReference type="Gene3D" id="3.40.50.720">
    <property type="entry name" value="NAD(P)-binding Rossmann-like Domain"/>
    <property type="match status" value="1"/>
</dbReference>
<gene>
    <name evidence="7" type="primary">FAR1_0</name>
    <name evidence="7" type="ORF">CM83_63080</name>
</gene>
<comment type="catalytic activity">
    <reaction evidence="4">
        <text>a long-chain fatty acyl-CoA + 2 NADPH + 2 H(+) = a long-chain primary fatty alcohol + 2 NADP(+) + CoA</text>
        <dbReference type="Rhea" id="RHEA:52716"/>
        <dbReference type="ChEBI" id="CHEBI:15378"/>
        <dbReference type="ChEBI" id="CHEBI:57287"/>
        <dbReference type="ChEBI" id="CHEBI:57783"/>
        <dbReference type="ChEBI" id="CHEBI:58349"/>
        <dbReference type="ChEBI" id="CHEBI:77396"/>
        <dbReference type="ChEBI" id="CHEBI:83139"/>
        <dbReference type="EC" id="1.2.1.84"/>
    </reaction>
</comment>
<reference evidence="7" key="1">
    <citation type="journal article" date="2014" name="PLoS ONE">
        <title>Transcriptome-Based Identification of ABC Transporters in the Western Tarnished Plant Bug Lygus hesperus.</title>
        <authorList>
            <person name="Hull J.J."/>
            <person name="Chaney K."/>
            <person name="Geib S.M."/>
            <person name="Fabrick J.A."/>
            <person name="Brent C.S."/>
            <person name="Walsh D."/>
            <person name="Lavine L.C."/>
        </authorList>
    </citation>
    <scope>NUCLEOTIDE SEQUENCE</scope>
</reference>
<organism evidence="7">
    <name type="scientific">Lygus hesperus</name>
    <name type="common">Western plant bug</name>
    <dbReference type="NCBI Taxonomy" id="30085"/>
    <lineage>
        <taxon>Eukaryota</taxon>
        <taxon>Metazoa</taxon>
        <taxon>Ecdysozoa</taxon>
        <taxon>Arthropoda</taxon>
        <taxon>Hexapoda</taxon>
        <taxon>Insecta</taxon>
        <taxon>Pterygota</taxon>
        <taxon>Neoptera</taxon>
        <taxon>Paraneoptera</taxon>
        <taxon>Hemiptera</taxon>
        <taxon>Heteroptera</taxon>
        <taxon>Panheteroptera</taxon>
        <taxon>Cimicomorpha</taxon>
        <taxon>Miridae</taxon>
        <taxon>Mirini</taxon>
        <taxon>Lygus</taxon>
    </lineage>
</organism>
<evidence type="ECO:0000256" key="2">
    <source>
        <dbReference type="ARBA" id="ARBA00022516"/>
    </source>
</evidence>
<dbReference type="CDD" id="cd09071">
    <property type="entry name" value="FAR_C"/>
    <property type="match status" value="1"/>
</dbReference>
<sequence length="495" mass="57060">MRVKDYYKGKNVLVTGVTGLMGKALVEKLLRSCPEVGNIYCIVRTKRGQDPQERWTQTTNSMLFDQLKEKNPESLSKVIVLPGESTAECFGLSEEHQKLLVENVNIVYHGAASINFAESIVSAVKLNMKNTFSLLELSRRMKKLELFVHVSTAYSNFPRKGEIKEEVYESHLSWRHVLELVEDECGCETLLHLQPKLLNGHKSNYTLTKGLSENMVNDYNRYFPVMIVRPSLITGIYKDPVPGWLDMDNFISLICKGVRMGVLRVILCDKSREFCHIPLDLSIKAMIVAPWKKSLSSKKEVDVICCQMDQENHQNKMTFHTVHRVAYPMSLSYPDKQAMWYPFSLYTTNPSIYHVLFLILHIFPAYFIDMALKLSGRDPQLLKVYSSIWALFELNKYYVNPHHWFSTSNYKNLEESLLEEDKDEFSMATSDFDPENFIHANGLHVVKHHWKEAENSVNPEVLARLRRFKVAHYTLCSVLAIGVSYQAVQLLQSLM</sequence>
<keyword evidence="4" id="KW-0521">NADP</keyword>
<proteinExistence type="inferred from homology"/>
<dbReference type="EMBL" id="GBHO01029612">
    <property type="protein sequence ID" value="JAG13992.1"/>
    <property type="molecule type" value="Transcribed_RNA"/>
</dbReference>
<dbReference type="Pfam" id="PF07993">
    <property type="entry name" value="NAD_binding_4"/>
    <property type="match status" value="1"/>
</dbReference>
<name>A0A0A9WZV0_LYGHE</name>
<evidence type="ECO:0000313" key="7">
    <source>
        <dbReference type="EMBL" id="JAG13992.1"/>
    </source>
</evidence>
<dbReference type="GO" id="GO:0102965">
    <property type="term" value="F:alcohol-forming long-chain fatty acyl-CoA reductase activity"/>
    <property type="evidence" value="ECO:0007669"/>
    <property type="project" value="UniProtKB-EC"/>
</dbReference>
<dbReference type="InterPro" id="IPR026055">
    <property type="entry name" value="FAR"/>
</dbReference>
<dbReference type="SUPFAM" id="SSF51735">
    <property type="entry name" value="NAD(P)-binding Rossmann-fold domains"/>
    <property type="match status" value="1"/>
</dbReference>
<dbReference type="GO" id="GO:0005777">
    <property type="term" value="C:peroxisome"/>
    <property type="evidence" value="ECO:0007669"/>
    <property type="project" value="TreeGrafter"/>
</dbReference>
<evidence type="ECO:0000256" key="1">
    <source>
        <dbReference type="ARBA" id="ARBA00005928"/>
    </source>
</evidence>
<dbReference type="PANTHER" id="PTHR11011:SF116">
    <property type="entry name" value="FATTY ACYL-COA REDUCTASE CG5065-RELATED"/>
    <property type="match status" value="1"/>
</dbReference>
<keyword evidence="3 4" id="KW-0443">Lipid metabolism</keyword>
<evidence type="ECO:0000313" key="8">
    <source>
        <dbReference type="EMBL" id="JAG60534.1"/>
    </source>
</evidence>
<evidence type="ECO:0000259" key="6">
    <source>
        <dbReference type="Pfam" id="PF07993"/>
    </source>
</evidence>
<dbReference type="CDD" id="cd05236">
    <property type="entry name" value="FAR-N_SDR_e"/>
    <property type="match status" value="1"/>
</dbReference>
<comment type="similarity">
    <text evidence="1 4">Belongs to the fatty acyl-CoA reductase family.</text>
</comment>
<dbReference type="GO" id="GO:0035336">
    <property type="term" value="P:long-chain fatty-acyl-CoA metabolic process"/>
    <property type="evidence" value="ECO:0007669"/>
    <property type="project" value="TreeGrafter"/>
</dbReference>
<reference evidence="8" key="3">
    <citation type="submission" date="2014-09" db="EMBL/GenBank/DDBJ databases">
        <authorList>
            <person name="Magalhaes I.L.F."/>
            <person name="Oliveira U."/>
            <person name="Santos F.R."/>
            <person name="Vidigal T.H.D.A."/>
            <person name="Brescovit A.D."/>
            <person name="Santos A.J."/>
        </authorList>
    </citation>
    <scope>NUCLEOTIDE SEQUENCE</scope>
</reference>
<comment type="function">
    <text evidence="4">Catalyzes the reduction of fatty acyl-CoA to fatty alcohols.</text>
</comment>
<dbReference type="AlphaFoldDB" id="A0A0A9WZV0"/>